<dbReference type="AlphaFoldDB" id="A0A1Z2XQF1"/>
<dbReference type="EMBL" id="CP065321">
    <property type="protein sequence ID" value="QQR29962.1"/>
    <property type="molecule type" value="Genomic_DNA"/>
</dbReference>
<reference evidence="3" key="2">
    <citation type="submission" date="2017-05" db="EMBL/GenBank/DDBJ databases">
        <title>Improved OligoMM genomes.</title>
        <authorList>
            <person name="Garzetti D."/>
        </authorList>
    </citation>
    <scope>NUCLEOTIDE SEQUENCE [LARGE SCALE GENOMIC DNA]</scope>
    <source>
        <strain evidence="3">KB18</strain>
    </source>
</reference>
<evidence type="ECO:0000313" key="1">
    <source>
        <dbReference type="EMBL" id="ASB40685.1"/>
    </source>
</evidence>
<protein>
    <recommendedName>
        <fullName evidence="5">AraC family transcriptional regulator</fullName>
    </recommendedName>
</protein>
<reference evidence="1" key="1">
    <citation type="journal article" date="2017" name="Genome Announc.">
        <title>High-Quality Whole-Genome Sequences of the Oligo-Mouse-Microbiota Bacterial Community.</title>
        <authorList>
            <person name="Garzetti D."/>
            <person name="Brugiroux S."/>
            <person name="Bunk B."/>
            <person name="Pukall R."/>
            <person name="McCoy K.D."/>
            <person name="Macpherson A.J."/>
            <person name="Stecher B."/>
        </authorList>
    </citation>
    <scope>NUCLEOTIDE SEQUENCE</scope>
    <source>
        <strain evidence="1">KB18</strain>
    </source>
</reference>
<evidence type="ECO:0000313" key="2">
    <source>
        <dbReference type="EMBL" id="QQR29962.1"/>
    </source>
</evidence>
<sequence length="155" mass="17707">MDFRIIALPPFTAVTSGPDPEFDFSPEGVLGRFNAYFSAISPDNCPPRDFLFFNKEAGGLEWWYAINDSMPDGGYNRVGFDGGMYLTYTYRDHDEEANNKLYQEALEYIEKGKVLELDERPGHYSMGHIITPPKLIKARGYAVMECYVPVKLREN</sequence>
<dbReference type="EMBL" id="CP021422">
    <property type="protein sequence ID" value="ASB40685.1"/>
    <property type="molecule type" value="Genomic_DNA"/>
</dbReference>
<proteinExistence type="predicted"/>
<reference evidence="2 4" key="3">
    <citation type="submission" date="2020-11" db="EMBL/GenBank/DDBJ databases">
        <title>Closed and high quality bacterial genomes of the OMM12 community.</title>
        <authorList>
            <person name="Marbouty M."/>
            <person name="Lamy-Besnier Q."/>
            <person name="Debarbieux L."/>
            <person name="Koszul R."/>
        </authorList>
    </citation>
    <scope>NUCLEOTIDE SEQUENCE [LARGE SCALE GENOMIC DNA]</scope>
    <source>
        <strain evidence="2 4">KB18</strain>
    </source>
</reference>
<accession>A0A1Z2XQF1</accession>
<evidence type="ECO:0000313" key="4">
    <source>
        <dbReference type="Proteomes" id="UP000596035"/>
    </source>
</evidence>
<dbReference type="KEGG" id="amur:ADH66_08430"/>
<dbReference type="RefSeq" id="WP_066533553.1">
    <property type="nucleotide sequence ID" value="NZ_CAQHGX010000001.1"/>
</dbReference>
<gene>
    <name evidence="1" type="ORF">ADH66_08430</name>
    <name evidence="2" type="ORF">I5Q82_18470</name>
</gene>
<keyword evidence="3" id="KW-1185">Reference proteome</keyword>
<dbReference type="Proteomes" id="UP000596035">
    <property type="component" value="Chromosome"/>
</dbReference>
<organism evidence="2 4">
    <name type="scientific">Acutalibacter muris</name>
    <dbReference type="NCBI Taxonomy" id="1796620"/>
    <lineage>
        <taxon>Bacteria</taxon>
        <taxon>Bacillati</taxon>
        <taxon>Bacillota</taxon>
        <taxon>Clostridia</taxon>
        <taxon>Eubacteriales</taxon>
        <taxon>Acutalibacteraceae</taxon>
        <taxon>Acutalibacter</taxon>
    </lineage>
</organism>
<evidence type="ECO:0000313" key="3">
    <source>
        <dbReference type="Proteomes" id="UP000196710"/>
    </source>
</evidence>
<dbReference type="Proteomes" id="UP000196710">
    <property type="component" value="Chromosome"/>
</dbReference>
<name>A0A1Z2XQF1_9FIRM</name>
<evidence type="ECO:0008006" key="5">
    <source>
        <dbReference type="Google" id="ProtNLM"/>
    </source>
</evidence>